<evidence type="ECO:0000256" key="2">
    <source>
        <dbReference type="HAMAP-Rule" id="MF_01527"/>
    </source>
</evidence>
<dbReference type="AlphaFoldDB" id="A0A0U1KWH6"/>
<dbReference type="InterPro" id="IPR003801">
    <property type="entry name" value="GTP_cyclohydrolase_FolE2/MptA"/>
</dbReference>
<proteinExistence type="inferred from homology"/>
<dbReference type="Proteomes" id="UP000049855">
    <property type="component" value="Unassembled WGS sequence"/>
</dbReference>
<comment type="pathway">
    <text evidence="2">Cofactor biosynthesis; 7,8-dihydroneopterin triphosphate biosynthesis; 7,8-dihydroneopterin triphosphate from GTP: step 1/1.</text>
</comment>
<dbReference type="GO" id="GO:0003934">
    <property type="term" value="F:GTP cyclohydrolase I activity"/>
    <property type="evidence" value="ECO:0007669"/>
    <property type="project" value="UniProtKB-UniRule"/>
</dbReference>
<gene>
    <name evidence="2" type="primary">folE2</name>
    <name evidence="3" type="ORF">SpAn4DRAFT_3768</name>
</gene>
<dbReference type="EC" id="3.5.4.16" evidence="2"/>
<reference evidence="4" key="1">
    <citation type="submission" date="2015-03" db="EMBL/GenBank/DDBJ databases">
        <authorList>
            <person name="Nijsse Bart"/>
        </authorList>
    </citation>
    <scope>NUCLEOTIDE SEQUENCE [LARGE SCALE GENOMIC DNA]</scope>
</reference>
<feature type="site" description="May be catalytically important" evidence="2">
    <location>
        <position position="160"/>
    </location>
</feature>
<dbReference type="Pfam" id="PF02649">
    <property type="entry name" value="GCHY-1"/>
    <property type="match status" value="1"/>
</dbReference>
<evidence type="ECO:0000313" key="4">
    <source>
        <dbReference type="Proteomes" id="UP000049855"/>
    </source>
</evidence>
<comment type="catalytic activity">
    <reaction evidence="2">
        <text>GTP + H2O = 7,8-dihydroneopterin 3'-triphosphate + formate + H(+)</text>
        <dbReference type="Rhea" id="RHEA:17473"/>
        <dbReference type="ChEBI" id="CHEBI:15377"/>
        <dbReference type="ChEBI" id="CHEBI:15378"/>
        <dbReference type="ChEBI" id="CHEBI:15740"/>
        <dbReference type="ChEBI" id="CHEBI:37565"/>
        <dbReference type="ChEBI" id="CHEBI:58462"/>
        <dbReference type="EC" id="3.5.4.16"/>
    </reaction>
</comment>
<accession>A0A0U1KWH6</accession>
<keyword evidence="4" id="KW-1185">Reference proteome</keyword>
<evidence type="ECO:0000256" key="1">
    <source>
        <dbReference type="ARBA" id="ARBA00022801"/>
    </source>
</evidence>
<keyword evidence="1 2" id="KW-0378">Hydrolase</keyword>
<comment type="similarity">
    <text evidence="2">Belongs to the GTP cyclohydrolase IV family.</text>
</comment>
<protein>
    <recommendedName>
        <fullName evidence="2">GTP cyclohydrolase FolE2</fullName>
        <ecNumber evidence="2">3.5.4.16</ecNumber>
    </recommendedName>
</protein>
<organism evidence="3 4">
    <name type="scientific">Sporomusa ovata</name>
    <dbReference type="NCBI Taxonomy" id="2378"/>
    <lineage>
        <taxon>Bacteria</taxon>
        <taxon>Bacillati</taxon>
        <taxon>Bacillota</taxon>
        <taxon>Negativicutes</taxon>
        <taxon>Selenomonadales</taxon>
        <taxon>Sporomusaceae</taxon>
        <taxon>Sporomusa</taxon>
    </lineage>
</organism>
<dbReference type="NCBIfam" id="NF010200">
    <property type="entry name" value="PRK13674.1-1"/>
    <property type="match status" value="1"/>
</dbReference>
<dbReference type="EMBL" id="CTRP01000004">
    <property type="protein sequence ID" value="CQR71263.1"/>
    <property type="molecule type" value="Genomic_DNA"/>
</dbReference>
<dbReference type="UniPathway" id="UPA00848">
    <property type="reaction ID" value="UER00151"/>
</dbReference>
<evidence type="ECO:0000313" key="3">
    <source>
        <dbReference type="EMBL" id="CQR71263.1"/>
    </source>
</evidence>
<dbReference type="GO" id="GO:0046654">
    <property type="term" value="P:tetrahydrofolate biosynthetic process"/>
    <property type="evidence" value="ECO:0007669"/>
    <property type="project" value="UniProtKB-UniRule"/>
</dbReference>
<sequence>MRQTTQGRSTNSTIKDVQNSCDERGIAIQKVGVSDVHLPFLIKTKSGSFQSVLAKIKLTVDLPQEFKGTHMSRFIEILSDWSQKPVSYREIEYMLTDTIDRLQAKRAHIDINFKYFIEKMAPVSGFKSMLDYDCVFSGNLVRGGHLDLLFGITVPFTSLCPCSKEISQYGAHNQRGIMKAKIKQQPGKFIWIEDLAALMEEQGSCQVYPLLKRGDEKYVTEKAYENPKFVEDVLRDLVLTLRKIDGIEWFEIECENYESIHNHSAYATHIECVES</sequence>
<name>A0A0U1KWH6_9FIRM</name>
<dbReference type="PANTHER" id="PTHR36445">
    <property type="entry name" value="GTP CYCLOHYDROLASE MPTA"/>
    <property type="match status" value="1"/>
</dbReference>
<dbReference type="Gene3D" id="3.10.270.10">
    <property type="entry name" value="Urate Oxidase"/>
    <property type="match status" value="1"/>
</dbReference>
<dbReference type="HAMAP" id="MF_01527_B">
    <property type="entry name" value="GTP_cyclohydrol_B"/>
    <property type="match status" value="1"/>
</dbReference>
<dbReference type="InterPro" id="IPR022838">
    <property type="entry name" value="GTP_cyclohydrolase_FolE2"/>
</dbReference>
<dbReference type="PANTHER" id="PTHR36445:SF1">
    <property type="entry name" value="GTP CYCLOHYDROLASE MPTA"/>
    <property type="match status" value="1"/>
</dbReference>
<comment type="function">
    <text evidence="2">Converts GTP to 7,8-dihydroneopterin triphosphate.</text>
</comment>